<dbReference type="Proteomes" id="UP000199199">
    <property type="component" value="Unassembled WGS sequence"/>
</dbReference>
<dbReference type="PANTHER" id="PTHR30290">
    <property type="entry name" value="PERIPLASMIC BINDING COMPONENT OF ABC TRANSPORTER"/>
    <property type="match status" value="1"/>
</dbReference>
<dbReference type="Gene3D" id="3.40.190.10">
    <property type="entry name" value="Periplasmic binding protein-like II"/>
    <property type="match status" value="2"/>
</dbReference>
<dbReference type="AlphaFoldDB" id="A0A1I6RYW6"/>
<dbReference type="Pfam" id="PF00496">
    <property type="entry name" value="SBP_bac_5"/>
    <property type="match status" value="1"/>
</dbReference>
<dbReference type="SUPFAM" id="SSF53850">
    <property type="entry name" value="Periplasmic binding protein-like II"/>
    <property type="match status" value="2"/>
</dbReference>
<evidence type="ECO:0000313" key="2">
    <source>
        <dbReference type="EMBL" id="SFS69899.1"/>
    </source>
</evidence>
<feature type="domain" description="Solute-binding protein family 5" evidence="1">
    <location>
        <begin position="361"/>
        <end position="640"/>
    </location>
</feature>
<protein>
    <submittedName>
        <fullName evidence="2">Peptide/nickel transport system substrate-binding protein</fullName>
    </submittedName>
</protein>
<dbReference type="GO" id="GO:0015833">
    <property type="term" value="P:peptide transport"/>
    <property type="evidence" value="ECO:0007669"/>
    <property type="project" value="TreeGrafter"/>
</dbReference>
<dbReference type="InterPro" id="IPR039424">
    <property type="entry name" value="SBP_5"/>
</dbReference>
<evidence type="ECO:0000313" key="3">
    <source>
        <dbReference type="Proteomes" id="UP000199199"/>
    </source>
</evidence>
<dbReference type="GO" id="GO:1904680">
    <property type="term" value="F:peptide transmembrane transporter activity"/>
    <property type="evidence" value="ECO:0007669"/>
    <property type="project" value="TreeGrafter"/>
</dbReference>
<dbReference type="InterPro" id="IPR006311">
    <property type="entry name" value="TAT_signal"/>
</dbReference>
<sequence length="654" mass="73193">MNSENDRSGDRPTRRQLLGATGSVLLSSAAGCLDDDSDAISFPLSVRLEVDADNTDRIAWTAAIAQVMEQTGYFDVEIEEYELDDFLERIFQPKYAAKGNVPFLSISGTFNPESYCDPLHGTENQGQCCNLNGLGYDELDAMIDQARFGTEVVDNPALRARRYDEIWHELAEFRGSSVITYITEEYVRNTDVRGFSPYPFVEGTLDYALYSPSDRVLTWIDRDAAGATGDEWSAHRTGGTLRYGMDANIESFDPPYSTDIYSTSAQSLLFEGLTTLDAEGNVFPWLAKGYELVDVQDIDRRAYEPYMRPVPTDDEGVLEFDGDGDVQAIVVHPDDDRIADDEVSVLTPADAAEAVEAGVYGMQYRYELHEGVTFHNGEELTADHVVATAKRYENSDVAAQTFDSVLHVEAVDEYVVDIYAQVPDAEAERELPTFRIHTLEQAELPPNGIDPLQDTPPIGTGPYEFETFEDERYFRARKTDDYWLERKGIDALEWYDGPESFPAGPVVDAVDVEIISGDSTRSVALQNDEIDLTFGLVSSTLEAYEDDDGYVVDSIQGGGYQFFQYPVTVEPWDDARLRRAVNHLVPRKRIVEELLDGWGEPAWTMLPKIARETGTADYEALEADLREKNAFDTEAAIELIETVIDDRGYDSNVQ</sequence>
<dbReference type="OrthoDB" id="233597at2157"/>
<dbReference type="EMBL" id="FOZS01000002">
    <property type="protein sequence ID" value="SFS69899.1"/>
    <property type="molecule type" value="Genomic_DNA"/>
</dbReference>
<evidence type="ECO:0000259" key="1">
    <source>
        <dbReference type="Pfam" id="PF00496"/>
    </source>
</evidence>
<name>A0A1I6RYW6_9EURY</name>
<dbReference type="Gene3D" id="3.10.105.10">
    <property type="entry name" value="Dipeptide-binding Protein, Domain 3"/>
    <property type="match status" value="2"/>
</dbReference>
<gene>
    <name evidence="2" type="ORF">SAMN04488556_2322</name>
</gene>
<accession>A0A1I6RYW6</accession>
<dbReference type="PROSITE" id="PS51318">
    <property type="entry name" value="TAT"/>
    <property type="match status" value="1"/>
</dbReference>
<reference evidence="3" key="1">
    <citation type="submission" date="2016-10" db="EMBL/GenBank/DDBJ databases">
        <authorList>
            <person name="Varghese N."/>
            <person name="Submissions S."/>
        </authorList>
    </citation>
    <scope>NUCLEOTIDE SEQUENCE [LARGE SCALE GENOMIC DNA]</scope>
    <source>
        <strain evidence="3">DSM 22427</strain>
    </source>
</reference>
<keyword evidence="3" id="KW-1185">Reference proteome</keyword>
<dbReference type="InterPro" id="IPR000914">
    <property type="entry name" value="SBP_5_dom"/>
</dbReference>
<dbReference type="CDD" id="cd00995">
    <property type="entry name" value="PBP2_NikA_DppA_OppA_like"/>
    <property type="match status" value="1"/>
</dbReference>
<proteinExistence type="predicted"/>
<dbReference type="PROSITE" id="PS51257">
    <property type="entry name" value="PROKAR_LIPOPROTEIN"/>
    <property type="match status" value="1"/>
</dbReference>
<organism evidence="2 3">
    <name type="scientific">Halostagnicola kamekurae</name>
    <dbReference type="NCBI Taxonomy" id="619731"/>
    <lineage>
        <taxon>Archaea</taxon>
        <taxon>Methanobacteriati</taxon>
        <taxon>Methanobacteriota</taxon>
        <taxon>Stenosarchaea group</taxon>
        <taxon>Halobacteria</taxon>
        <taxon>Halobacteriales</taxon>
        <taxon>Natrialbaceae</taxon>
        <taxon>Halostagnicola</taxon>
    </lineage>
</organism>